<dbReference type="InterPro" id="IPR003602">
    <property type="entry name" value="Topo_IA_DNA-bd_dom"/>
</dbReference>
<dbReference type="RefSeq" id="WP_281806701.1">
    <property type="nucleotide sequence ID" value="NZ_BSEC01000005.1"/>
</dbReference>
<comment type="caution">
    <text evidence="14">The sequence shown here is derived from an EMBL/GenBank/DDBJ whole genome shotgun (WGS) entry which is preliminary data.</text>
</comment>
<evidence type="ECO:0000256" key="6">
    <source>
        <dbReference type="ARBA" id="ARBA00023235"/>
    </source>
</evidence>
<accession>A0A9W6LUJ6</accession>
<dbReference type="PROSITE" id="PS50880">
    <property type="entry name" value="TOPRIM"/>
    <property type="match status" value="1"/>
</dbReference>
<evidence type="ECO:0000259" key="12">
    <source>
        <dbReference type="PROSITE" id="PS50880"/>
    </source>
</evidence>
<feature type="domain" description="Topo IA-type catalytic" evidence="13">
    <location>
        <begin position="141"/>
        <end position="600"/>
    </location>
</feature>
<protein>
    <recommendedName>
        <fullName evidence="3">DNA topoisomerase</fullName>
        <ecNumber evidence="3">5.6.2.1</ecNumber>
    </recommendedName>
    <alternativeName>
        <fullName evidence="10">Omega-protein</fullName>
    </alternativeName>
    <alternativeName>
        <fullName evidence="9">Relaxing enzyme</fullName>
    </alternativeName>
    <alternativeName>
        <fullName evidence="7">Swivelase</fullName>
    </alternativeName>
    <alternativeName>
        <fullName evidence="8">Untwisting enzyme</fullName>
    </alternativeName>
</protein>
<keyword evidence="15" id="KW-1185">Reference proteome</keyword>
<dbReference type="GO" id="GO:0006310">
    <property type="term" value="P:DNA recombination"/>
    <property type="evidence" value="ECO:0007669"/>
    <property type="project" value="TreeGrafter"/>
</dbReference>
<evidence type="ECO:0000313" key="15">
    <source>
        <dbReference type="Proteomes" id="UP001144323"/>
    </source>
</evidence>
<dbReference type="Gene3D" id="1.10.460.10">
    <property type="entry name" value="Topoisomerase I, domain 2"/>
    <property type="match status" value="1"/>
</dbReference>
<dbReference type="SMART" id="SM00493">
    <property type="entry name" value="TOPRIM"/>
    <property type="match status" value="1"/>
</dbReference>
<dbReference type="Pfam" id="PF01131">
    <property type="entry name" value="Topoisom_bac"/>
    <property type="match status" value="1"/>
</dbReference>
<dbReference type="GO" id="GO:0043597">
    <property type="term" value="C:cytoplasmic replication fork"/>
    <property type="evidence" value="ECO:0007669"/>
    <property type="project" value="TreeGrafter"/>
</dbReference>
<dbReference type="PROSITE" id="PS52039">
    <property type="entry name" value="TOPO_IA_2"/>
    <property type="match status" value="1"/>
</dbReference>
<feature type="compositionally biased region" description="Polar residues" evidence="11">
    <location>
        <begin position="613"/>
        <end position="622"/>
    </location>
</feature>
<dbReference type="InterPro" id="IPR013825">
    <property type="entry name" value="Topo_IA_cen_sub2"/>
</dbReference>
<sequence length="748" mass="81964">MATVIITEKTSQAKDLRAALGARFEQILPAEGHLLRLAEPEEVNAAWKSWSCVVLNPEGLYPTRPATGGNKGPKLKAIAAALKACDDVILATDCDREGQLIGQEILEHLGYRGRVRRALFTAQDPKTLQQAFARLKPNAEMRPLYEAAVARQQADQIFNLSLTRTATKTLVAPGARGVIGIGRVKTPTLAIVCLRELEILNFRPEDYFEVVAVATVATGDFLMRHAPSAKMRIKERAQAEAIAKAAAGYQGPLGVLVEEKRQAPPRLFDLPSLQKTCGQRWGWTADKTLAIAQELYDGDGKKLITYPRAEARYLSENQIHDVAAIVAAPTRLRGFAHLEIASPVIRRGKSGHFCDKALEGVSHHAIVPNVNVLDDLASRLARLNDDERRLFALICRSYLAVIKPDYEYRQTVVTMPVPLPKGGAAEFRAIGRVPLRLGWKAVYQTGEAEADSDAEQTLPPIEDGDAAALSETKVEAKRTQPPPRYSEGTLVDAMQNAWRFVEDPALRDRLKEAKGIGTPATRAEIIKGLKRQNLLIAEGKLAAPSPEGLQLFELLRASAPALVDPGTTALWEMRLDEVVTGKADFRAVIDGIAAAAGDLIEALQKRSSGTINLESSTQASQTGRRRYTGKTNNRTEIKGLQTGRTQRRSTNRRATTNKDLGSVANTGGARAGSRKAPTAKMVAYAQTIARTKKAPLPEGYQQDFDACRRFLDEHARQQIRDSANLSRSVSMRNPDCRVLITKWRCLPI</sequence>
<comment type="similarity">
    <text evidence="2">Belongs to the type IA topoisomerase family.</text>
</comment>
<dbReference type="Gene3D" id="2.70.20.10">
    <property type="entry name" value="Topoisomerase I, domain 3"/>
    <property type="match status" value="1"/>
</dbReference>
<keyword evidence="4" id="KW-0799">Topoisomerase</keyword>
<dbReference type="GO" id="GO:0003677">
    <property type="term" value="F:DNA binding"/>
    <property type="evidence" value="ECO:0007669"/>
    <property type="project" value="UniProtKB-KW"/>
</dbReference>
<gene>
    <name evidence="14" type="primary">topB</name>
    <name evidence="14" type="ORF">LMG27198_47300</name>
</gene>
<dbReference type="PANTHER" id="PTHR11390">
    <property type="entry name" value="PROKARYOTIC DNA TOPOISOMERASE"/>
    <property type="match status" value="1"/>
</dbReference>
<dbReference type="Pfam" id="PF01751">
    <property type="entry name" value="Toprim"/>
    <property type="match status" value="1"/>
</dbReference>
<dbReference type="PANTHER" id="PTHR11390:SF21">
    <property type="entry name" value="DNA TOPOISOMERASE 3-ALPHA"/>
    <property type="match status" value="1"/>
</dbReference>
<dbReference type="Gene3D" id="3.40.50.140">
    <property type="match status" value="1"/>
</dbReference>
<dbReference type="InterPro" id="IPR000380">
    <property type="entry name" value="Topo_IA"/>
</dbReference>
<dbReference type="InterPro" id="IPR013824">
    <property type="entry name" value="Topo_IA_cen_sub1"/>
</dbReference>
<dbReference type="InterPro" id="IPR006171">
    <property type="entry name" value="TOPRIM_dom"/>
</dbReference>
<dbReference type="PRINTS" id="PR00417">
    <property type="entry name" value="PRTPISMRASEI"/>
</dbReference>
<keyword evidence="6" id="KW-0413">Isomerase</keyword>
<dbReference type="InterPro" id="IPR023405">
    <property type="entry name" value="Topo_IA_core_domain"/>
</dbReference>
<dbReference type="GO" id="GO:0006265">
    <property type="term" value="P:DNA topological change"/>
    <property type="evidence" value="ECO:0007669"/>
    <property type="project" value="InterPro"/>
</dbReference>
<feature type="domain" description="Toprim" evidence="12">
    <location>
        <begin position="2"/>
        <end position="121"/>
    </location>
</feature>
<evidence type="ECO:0000256" key="1">
    <source>
        <dbReference type="ARBA" id="ARBA00000213"/>
    </source>
</evidence>
<dbReference type="Gene3D" id="1.10.290.10">
    <property type="entry name" value="Topoisomerase I, domain 4"/>
    <property type="match status" value="1"/>
</dbReference>
<evidence type="ECO:0000256" key="8">
    <source>
        <dbReference type="ARBA" id="ARBA00031985"/>
    </source>
</evidence>
<dbReference type="InterPro" id="IPR013497">
    <property type="entry name" value="Topo_IA_cen"/>
</dbReference>
<evidence type="ECO:0000256" key="4">
    <source>
        <dbReference type="ARBA" id="ARBA00023029"/>
    </source>
</evidence>
<evidence type="ECO:0000259" key="13">
    <source>
        <dbReference type="PROSITE" id="PS52039"/>
    </source>
</evidence>
<dbReference type="Proteomes" id="UP001144323">
    <property type="component" value="Unassembled WGS sequence"/>
</dbReference>
<dbReference type="GO" id="GO:0006281">
    <property type="term" value="P:DNA repair"/>
    <property type="evidence" value="ECO:0007669"/>
    <property type="project" value="TreeGrafter"/>
</dbReference>
<reference evidence="14" key="1">
    <citation type="journal article" date="2023" name="Int. J. Syst. Evol. Microbiol.">
        <title>Methylocystis iwaonis sp. nov., a type II methane-oxidizing bacterium from surface soil of a rice paddy field in Japan, and emended description of the genus Methylocystis (ex Whittenbury et al. 1970) Bowman et al. 1993.</title>
        <authorList>
            <person name="Kaise H."/>
            <person name="Sawadogo J.B."/>
            <person name="Alam M.S."/>
            <person name="Ueno C."/>
            <person name="Dianou D."/>
            <person name="Shinjo R."/>
            <person name="Asakawa S."/>
        </authorList>
    </citation>
    <scope>NUCLEOTIDE SEQUENCE</scope>
    <source>
        <strain evidence="14">LMG27198</strain>
    </source>
</reference>
<dbReference type="GO" id="GO:0003917">
    <property type="term" value="F:DNA topoisomerase type I (single strand cut, ATP-independent) activity"/>
    <property type="evidence" value="ECO:0007669"/>
    <property type="project" value="UniProtKB-EC"/>
</dbReference>
<comment type="catalytic activity">
    <reaction evidence="1">
        <text>ATP-independent breakage of single-stranded DNA, followed by passage and rejoining.</text>
        <dbReference type="EC" id="5.6.2.1"/>
    </reaction>
</comment>
<feature type="region of interest" description="Disordered" evidence="11">
    <location>
        <begin position="613"/>
        <end position="675"/>
    </location>
</feature>
<feature type="compositionally biased region" description="Polar residues" evidence="11">
    <location>
        <begin position="652"/>
        <end position="665"/>
    </location>
</feature>
<evidence type="ECO:0000256" key="2">
    <source>
        <dbReference type="ARBA" id="ARBA00009446"/>
    </source>
</evidence>
<organism evidence="14 15">
    <name type="scientific">Methylocystis echinoides</name>
    <dbReference type="NCBI Taxonomy" id="29468"/>
    <lineage>
        <taxon>Bacteria</taxon>
        <taxon>Pseudomonadati</taxon>
        <taxon>Pseudomonadota</taxon>
        <taxon>Alphaproteobacteria</taxon>
        <taxon>Hyphomicrobiales</taxon>
        <taxon>Methylocystaceae</taxon>
        <taxon>Methylocystis</taxon>
    </lineage>
</organism>
<dbReference type="InterPro" id="IPR013826">
    <property type="entry name" value="Topo_IA_cen_sub3"/>
</dbReference>
<name>A0A9W6LUJ6_9HYPH</name>
<evidence type="ECO:0000256" key="11">
    <source>
        <dbReference type="SAM" id="MobiDB-lite"/>
    </source>
</evidence>
<dbReference type="SMART" id="SM00437">
    <property type="entry name" value="TOP1Ac"/>
    <property type="match status" value="1"/>
</dbReference>
<dbReference type="AlphaFoldDB" id="A0A9W6LUJ6"/>
<keyword evidence="5" id="KW-0238">DNA-binding</keyword>
<evidence type="ECO:0000256" key="3">
    <source>
        <dbReference type="ARBA" id="ARBA00012891"/>
    </source>
</evidence>
<evidence type="ECO:0000256" key="9">
    <source>
        <dbReference type="ARBA" id="ARBA00032235"/>
    </source>
</evidence>
<evidence type="ECO:0000256" key="7">
    <source>
        <dbReference type="ARBA" id="ARBA00030003"/>
    </source>
</evidence>
<evidence type="ECO:0000256" key="10">
    <source>
        <dbReference type="ARBA" id="ARBA00032877"/>
    </source>
</evidence>
<dbReference type="EC" id="5.6.2.1" evidence="3"/>
<dbReference type="SMART" id="SM00436">
    <property type="entry name" value="TOP1Bc"/>
    <property type="match status" value="1"/>
</dbReference>
<dbReference type="EMBL" id="BSEC01000005">
    <property type="protein sequence ID" value="GLI95738.1"/>
    <property type="molecule type" value="Genomic_DNA"/>
</dbReference>
<dbReference type="SUPFAM" id="SSF56712">
    <property type="entry name" value="Prokaryotic type I DNA topoisomerase"/>
    <property type="match status" value="1"/>
</dbReference>
<dbReference type="InterPro" id="IPR003601">
    <property type="entry name" value="Topo_IA_2"/>
</dbReference>
<evidence type="ECO:0000313" key="14">
    <source>
        <dbReference type="EMBL" id="GLI95738.1"/>
    </source>
</evidence>
<proteinExistence type="inferred from homology"/>
<evidence type="ECO:0000256" key="5">
    <source>
        <dbReference type="ARBA" id="ARBA00023125"/>
    </source>
</evidence>